<evidence type="ECO:0000256" key="4">
    <source>
        <dbReference type="ARBA" id="ARBA00022989"/>
    </source>
</evidence>
<keyword evidence="10" id="KW-1185">Reference proteome</keyword>
<dbReference type="InterPro" id="IPR018076">
    <property type="entry name" value="T2SS_GspF_dom"/>
</dbReference>
<dbReference type="RefSeq" id="WP_188839158.1">
    <property type="nucleotide sequence ID" value="NZ_BMHI01000008.1"/>
</dbReference>
<feature type="transmembrane region" description="Helical" evidence="6">
    <location>
        <begin position="6"/>
        <end position="27"/>
    </location>
</feature>
<feature type="transmembrane region" description="Helical" evidence="6">
    <location>
        <begin position="123"/>
        <end position="143"/>
    </location>
</feature>
<keyword evidence="2" id="KW-1003">Cell membrane</keyword>
<feature type="transmembrane region" description="Helical" evidence="6">
    <location>
        <begin position="267"/>
        <end position="289"/>
    </location>
</feature>
<evidence type="ECO:0000256" key="5">
    <source>
        <dbReference type="ARBA" id="ARBA00023136"/>
    </source>
</evidence>
<evidence type="ECO:0000256" key="1">
    <source>
        <dbReference type="ARBA" id="ARBA00004651"/>
    </source>
</evidence>
<dbReference type="EMBL" id="BMHI01000008">
    <property type="protein sequence ID" value="GGB47476.1"/>
    <property type="molecule type" value="Genomic_DNA"/>
</dbReference>
<proteinExistence type="predicted"/>
<evidence type="ECO:0000256" key="3">
    <source>
        <dbReference type="ARBA" id="ARBA00022692"/>
    </source>
</evidence>
<dbReference type="AlphaFoldDB" id="A0A916TIY0"/>
<sequence length="300" mass="32460">MNDFMPLWAGLAVTTCFVVFLVGYRWLRSDAAEGLAVEDLVLLRGAQQDEAKGLRPLEKLASRFVPAVRRALGPKRTADLQRRINEAGRPNGMTIDSFLRRLVMWYLLTLPLCLIFLGQGNLLMALAPLGVPLLMTFGGLSGARRKRREAIDNNLPDFLDILAVTVKAGVAFRPALARVGERFGGPLGDEITIVLGQLQNGASIRQAFTGLKERNAAASMTQFVAAFLQSEELGAPLADTLNTIASDMRRESAQRMRRKAARAAPQITLVTSLILVPAVLIMVLVGIVIGSDADLSGLLG</sequence>
<dbReference type="InterPro" id="IPR042094">
    <property type="entry name" value="T2SS_GspF_sf"/>
</dbReference>
<name>A0A916TIY0_9MICO</name>
<dbReference type="PANTHER" id="PTHR35007">
    <property type="entry name" value="INTEGRAL MEMBRANE PROTEIN-RELATED"/>
    <property type="match status" value="1"/>
</dbReference>
<comment type="subcellular location">
    <subcellularLocation>
        <location evidence="1">Cell membrane</location>
        <topology evidence="1">Multi-pass membrane protein</topology>
    </subcellularLocation>
</comment>
<feature type="domain" description="Type II secretion system protein GspF" evidence="7">
    <location>
        <begin position="158"/>
        <end position="284"/>
    </location>
</feature>
<evidence type="ECO:0000256" key="6">
    <source>
        <dbReference type="SAM" id="Phobius"/>
    </source>
</evidence>
<keyword evidence="4 6" id="KW-1133">Transmembrane helix</keyword>
<accession>A0A916TIY0</accession>
<dbReference type="Gene3D" id="1.20.81.30">
    <property type="entry name" value="Type II secretion system (T2SS), domain F"/>
    <property type="match status" value="1"/>
</dbReference>
<keyword evidence="3 6" id="KW-0812">Transmembrane</keyword>
<dbReference type="Pfam" id="PF00482">
    <property type="entry name" value="T2SSF"/>
    <property type="match status" value="1"/>
</dbReference>
<feature type="domain" description="DUF5936" evidence="8">
    <location>
        <begin position="10"/>
        <end position="133"/>
    </location>
</feature>
<organism evidence="9 10">
    <name type="scientific">Flexivirga endophytica</name>
    <dbReference type="NCBI Taxonomy" id="1849103"/>
    <lineage>
        <taxon>Bacteria</taxon>
        <taxon>Bacillati</taxon>
        <taxon>Actinomycetota</taxon>
        <taxon>Actinomycetes</taxon>
        <taxon>Micrococcales</taxon>
        <taxon>Dermacoccaceae</taxon>
        <taxon>Flexivirga</taxon>
    </lineage>
</organism>
<evidence type="ECO:0000259" key="7">
    <source>
        <dbReference type="Pfam" id="PF00482"/>
    </source>
</evidence>
<dbReference type="PANTHER" id="PTHR35007:SF2">
    <property type="entry name" value="PILUS ASSEMBLE PROTEIN"/>
    <property type="match status" value="1"/>
</dbReference>
<feature type="transmembrane region" description="Helical" evidence="6">
    <location>
        <begin position="98"/>
        <end position="117"/>
    </location>
</feature>
<protein>
    <submittedName>
        <fullName evidence="9">Membrane protein</fullName>
    </submittedName>
</protein>
<comment type="caution">
    <text evidence="9">The sequence shown here is derived from an EMBL/GenBank/DDBJ whole genome shotgun (WGS) entry which is preliminary data.</text>
</comment>
<evidence type="ECO:0000313" key="9">
    <source>
        <dbReference type="EMBL" id="GGB47476.1"/>
    </source>
</evidence>
<dbReference type="GO" id="GO:0005886">
    <property type="term" value="C:plasma membrane"/>
    <property type="evidence" value="ECO:0007669"/>
    <property type="project" value="UniProtKB-SubCell"/>
</dbReference>
<reference evidence="9" key="2">
    <citation type="submission" date="2020-09" db="EMBL/GenBank/DDBJ databases">
        <authorList>
            <person name="Sun Q."/>
            <person name="Zhou Y."/>
        </authorList>
    </citation>
    <scope>NUCLEOTIDE SEQUENCE</scope>
    <source>
        <strain evidence="9">CGMCC 1.15085</strain>
    </source>
</reference>
<dbReference type="Proteomes" id="UP000636793">
    <property type="component" value="Unassembled WGS sequence"/>
</dbReference>
<reference evidence="9" key="1">
    <citation type="journal article" date="2014" name="Int. J. Syst. Evol. Microbiol.">
        <title>Complete genome sequence of Corynebacterium casei LMG S-19264T (=DSM 44701T), isolated from a smear-ripened cheese.</title>
        <authorList>
            <consortium name="US DOE Joint Genome Institute (JGI-PGF)"/>
            <person name="Walter F."/>
            <person name="Albersmeier A."/>
            <person name="Kalinowski J."/>
            <person name="Ruckert C."/>
        </authorList>
    </citation>
    <scope>NUCLEOTIDE SEQUENCE</scope>
    <source>
        <strain evidence="9">CGMCC 1.15085</strain>
    </source>
</reference>
<dbReference type="InterPro" id="IPR045980">
    <property type="entry name" value="DUF5936"/>
</dbReference>
<keyword evidence="5 6" id="KW-0472">Membrane</keyword>
<gene>
    <name evidence="9" type="ORF">GCM10011492_43320</name>
</gene>
<dbReference type="Pfam" id="PF19359">
    <property type="entry name" value="DUF5936"/>
    <property type="match status" value="1"/>
</dbReference>
<evidence type="ECO:0000259" key="8">
    <source>
        <dbReference type="Pfam" id="PF19359"/>
    </source>
</evidence>
<evidence type="ECO:0000313" key="10">
    <source>
        <dbReference type="Proteomes" id="UP000636793"/>
    </source>
</evidence>
<evidence type="ECO:0000256" key="2">
    <source>
        <dbReference type="ARBA" id="ARBA00022475"/>
    </source>
</evidence>